<organism evidence="2">
    <name type="scientific">Anopheles darlingi</name>
    <name type="common">Mosquito</name>
    <dbReference type="NCBI Taxonomy" id="43151"/>
    <lineage>
        <taxon>Eukaryota</taxon>
        <taxon>Metazoa</taxon>
        <taxon>Ecdysozoa</taxon>
        <taxon>Arthropoda</taxon>
        <taxon>Hexapoda</taxon>
        <taxon>Insecta</taxon>
        <taxon>Pterygota</taxon>
        <taxon>Neoptera</taxon>
        <taxon>Endopterygota</taxon>
        <taxon>Diptera</taxon>
        <taxon>Nematocera</taxon>
        <taxon>Culicoidea</taxon>
        <taxon>Culicidae</taxon>
        <taxon>Anophelinae</taxon>
        <taxon>Anopheles</taxon>
    </lineage>
</organism>
<feature type="transmembrane region" description="Helical" evidence="1">
    <location>
        <begin position="78"/>
        <end position="98"/>
    </location>
</feature>
<name>A0A2M4DSZ8_ANODA</name>
<reference evidence="2" key="1">
    <citation type="submission" date="2018-01" db="EMBL/GenBank/DDBJ databases">
        <title>An insight into the sialome of Amazonian anophelines.</title>
        <authorList>
            <person name="Ribeiro J.M."/>
            <person name="Scarpassa V."/>
            <person name="Calvo E."/>
        </authorList>
    </citation>
    <scope>NUCLEOTIDE SEQUENCE</scope>
</reference>
<sequence length="147" mass="16135">MITIGLARRYRGLRDDATLLLLRKSLLCLLLLLLRTSSARSRLLLALPGRFLALFAITIRVAATSTSLLLLLTATLRFAALLVATLTLALSLFLSTASSHRTSLATTGIRVGNVILATTTALFLHLRCRFREEQCVLRLLLVLLALH</sequence>
<feature type="transmembrane region" description="Helical" evidence="1">
    <location>
        <begin position="49"/>
        <end position="71"/>
    </location>
</feature>
<keyword evidence="1" id="KW-0472">Membrane</keyword>
<keyword evidence="1" id="KW-1133">Transmembrane helix</keyword>
<dbReference type="EMBL" id="GGFL01016200">
    <property type="protein sequence ID" value="MBW80378.1"/>
    <property type="molecule type" value="Transcribed_RNA"/>
</dbReference>
<protein>
    <submittedName>
        <fullName evidence="2">Uncharacterized protein</fullName>
    </submittedName>
</protein>
<keyword evidence="1" id="KW-0812">Transmembrane</keyword>
<feature type="transmembrane region" description="Helical" evidence="1">
    <location>
        <begin position="104"/>
        <end position="124"/>
    </location>
</feature>
<proteinExistence type="predicted"/>
<dbReference type="AlphaFoldDB" id="A0A2M4DSZ8"/>
<evidence type="ECO:0000313" key="2">
    <source>
        <dbReference type="EMBL" id="MBW80378.1"/>
    </source>
</evidence>
<evidence type="ECO:0000256" key="1">
    <source>
        <dbReference type="SAM" id="Phobius"/>
    </source>
</evidence>
<accession>A0A2M4DSZ8</accession>